<keyword evidence="1" id="KW-0479">Metal-binding</keyword>
<dbReference type="InterPro" id="IPR027417">
    <property type="entry name" value="P-loop_NTPase"/>
</dbReference>
<dbReference type="Gene3D" id="3.40.50.300">
    <property type="entry name" value="P-loop containing nucleotide triphosphate hydrolases"/>
    <property type="match status" value="1"/>
</dbReference>
<dbReference type="GO" id="GO:0046872">
    <property type="term" value="F:metal ion binding"/>
    <property type="evidence" value="ECO:0007669"/>
    <property type="project" value="UniProtKB-KW"/>
</dbReference>
<dbReference type="EMBL" id="BARS01039963">
    <property type="protein sequence ID" value="GAG24957.1"/>
    <property type="molecule type" value="Genomic_DNA"/>
</dbReference>
<dbReference type="GO" id="GO:0140664">
    <property type="term" value="F:ATP-dependent DNA damage sensor activity"/>
    <property type="evidence" value="ECO:0007669"/>
    <property type="project" value="InterPro"/>
</dbReference>
<name>X0WP45_9ZZZZ</name>
<dbReference type="AlphaFoldDB" id="X0WP45"/>
<dbReference type="PROSITE" id="PS50162">
    <property type="entry name" value="RECA_2"/>
    <property type="match status" value="1"/>
</dbReference>
<gene>
    <name evidence="3" type="ORF">S01H1_60983</name>
</gene>
<dbReference type="GO" id="GO:0005524">
    <property type="term" value="F:ATP binding"/>
    <property type="evidence" value="ECO:0007669"/>
    <property type="project" value="InterPro"/>
</dbReference>
<reference evidence="3" key="1">
    <citation type="journal article" date="2014" name="Front. Microbiol.">
        <title>High frequency of phylogenetically diverse reductive dehalogenase-homologous genes in deep subseafloor sedimentary metagenomes.</title>
        <authorList>
            <person name="Kawai M."/>
            <person name="Futagami T."/>
            <person name="Toyoda A."/>
            <person name="Takaki Y."/>
            <person name="Nishi S."/>
            <person name="Hori S."/>
            <person name="Arai W."/>
            <person name="Tsubouchi T."/>
            <person name="Morono Y."/>
            <person name="Uchiyama I."/>
            <person name="Ito T."/>
            <person name="Fujiyama A."/>
            <person name="Inagaki F."/>
            <person name="Takami H."/>
        </authorList>
    </citation>
    <scope>NUCLEOTIDE SEQUENCE</scope>
    <source>
        <strain evidence="3">Expedition CK06-06</strain>
    </source>
</reference>
<dbReference type="GO" id="GO:0003677">
    <property type="term" value="F:DNA binding"/>
    <property type="evidence" value="ECO:0007669"/>
    <property type="project" value="InterPro"/>
</dbReference>
<protein>
    <recommendedName>
        <fullName evidence="2">RecA family profile 1 domain-containing protein</fullName>
    </recommendedName>
</protein>
<evidence type="ECO:0000259" key="2">
    <source>
        <dbReference type="PROSITE" id="PS50162"/>
    </source>
</evidence>
<organism evidence="3">
    <name type="scientific">marine sediment metagenome</name>
    <dbReference type="NCBI Taxonomy" id="412755"/>
    <lineage>
        <taxon>unclassified sequences</taxon>
        <taxon>metagenomes</taxon>
        <taxon>ecological metagenomes</taxon>
    </lineage>
</organism>
<sequence length="207" mass="22161">MAYSCGSCGYRSIKWLGRCPSCGEWDSFAQQASTKAEKDSASSWIGETLCPINEIDLGEVKRLKSGIGEVDRILGGGLIPGAVILFGGEPGIGKSTLLLQLAQSVARENGNVLYISGEESAAQIKLRADRLGVEDKRLYVLSEQSLSRIIAAIKQVDPCVLIVDSIQATVSDGTLGEAGSVRQLRETSAELTRITKSRKMTTFLVGH</sequence>
<dbReference type="InterPro" id="IPR020588">
    <property type="entry name" value="RecA_ATP-bd"/>
</dbReference>
<feature type="non-terminal residue" evidence="3">
    <location>
        <position position="207"/>
    </location>
</feature>
<dbReference type="Pfam" id="PF13481">
    <property type="entry name" value="AAA_25"/>
    <property type="match status" value="1"/>
</dbReference>
<dbReference type="InterPro" id="IPR003593">
    <property type="entry name" value="AAA+_ATPase"/>
</dbReference>
<comment type="caution">
    <text evidence="3">The sequence shown here is derived from an EMBL/GenBank/DDBJ whole genome shotgun (WGS) entry which is preliminary data.</text>
</comment>
<dbReference type="InterPro" id="IPR041166">
    <property type="entry name" value="Rubredoxin_2"/>
</dbReference>
<dbReference type="GO" id="GO:0005829">
    <property type="term" value="C:cytosol"/>
    <property type="evidence" value="ECO:0007669"/>
    <property type="project" value="TreeGrafter"/>
</dbReference>
<evidence type="ECO:0000313" key="3">
    <source>
        <dbReference type="EMBL" id="GAG24957.1"/>
    </source>
</evidence>
<dbReference type="SUPFAM" id="SSF52540">
    <property type="entry name" value="P-loop containing nucleoside triphosphate hydrolases"/>
    <property type="match status" value="1"/>
</dbReference>
<dbReference type="PRINTS" id="PR01874">
    <property type="entry name" value="DNAREPAIRADA"/>
</dbReference>
<proteinExistence type="predicted"/>
<dbReference type="SMART" id="SM00382">
    <property type="entry name" value="AAA"/>
    <property type="match status" value="1"/>
</dbReference>
<dbReference type="PANTHER" id="PTHR32472:SF10">
    <property type="entry name" value="DNA REPAIR PROTEIN RADA-LIKE PROTEIN"/>
    <property type="match status" value="1"/>
</dbReference>
<dbReference type="GO" id="GO:0000725">
    <property type="term" value="P:recombinational repair"/>
    <property type="evidence" value="ECO:0007669"/>
    <property type="project" value="TreeGrafter"/>
</dbReference>
<evidence type="ECO:0000256" key="1">
    <source>
        <dbReference type="ARBA" id="ARBA00022723"/>
    </source>
</evidence>
<dbReference type="Pfam" id="PF18073">
    <property type="entry name" value="Zn_ribbon_LapB"/>
    <property type="match status" value="1"/>
</dbReference>
<dbReference type="PANTHER" id="PTHR32472">
    <property type="entry name" value="DNA REPAIR PROTEIN RADA"/>
    <property type="match status" value="1"/>
</dbReference>
<feature type="domain" description="RecA family profile 1" evidence="2">
    <location>
        <begin position="59"/>
        <end position="207"/>
    </location>
</feature>
<accession>X0WP45</accession>